<name>A0A1G2T848_9BACT</name>
<comment type="caution">
    <text evidence="2">The sequence shown here is derived from an EMBL/GenBank/DDBJ whole genome shotgun (WGS) entry which is preliminary data.</text>
</comment>
<keyword evidence="1" id="KW-0472">Membrane</keyword>
<dbReference type="EMBL" id="MHVL01000019">
    <property type="protein sequence ID" value="OHA93457.1"/>
    <property type="molecule type" value="Genomic_DNA"/>
</dbReference>
<dbReference type="Proteomes" id="UP000179264">
    <property type="component" value="Unassembled WGS sequence"/>
</dbReference>
<keyword evidence="1" id="KW-0812">Transmembrane</keyword>
<reference evidence="2 3" key="1">
    <citation type="journal article" date="2016" name="Nat. Commun.">
        <title>Thousands of microbial genomes shed light on interconnected biogeochemical processes in an aquifer system.</title>
        <authorList>
            <person name="Anantharaman K."/>
            <person name="Brown C.T."/>
            <person name="Hug L.A."/>
            <person name="Sharon I."/>
            <person name="Castelle C.J."/>
            <person name="Probst A.J."/>
            <person name="Thomas B.C."/>
            <person name="Singh A."/>
            <person name="Wilkins M.J."/>
            <person name="Karaoz U."/>
            <person name="Brodie E.L."/>
            <person name="Williams K.H."/>
            <person name="Hubbard S.S."/>
            <person name="Banfield J.F."/>
        </authorList>
    </citation>
    <scope>NUCLEOTIDE SEQUENCE [LARGE SCALE GENOMIC DNA]</scope>
</reference>
<dbReference type="AlphaFoldDB" id="A0A1G2T848"/>
<evidence type="ECO:0000256" key="1">
    <source>
        <dbReference type="SAM" id="Phobius"/>
    </source>
</evidence>
<evidence type="ECO:0000313" key="3">
    <source>
        <dbReference type="Proteomes" id="UP000179264"/>
    </source>
</evidence>
<organism evidence="2 3">
    <name type="scientific">Candidatus Zambryskibacteria bacterium RIFCSPHIGHO2_02_38_10.5</name>
    <dbReference type="NCBI Taxonomy" id="1802742"/>
    <lineage>
        <taxon>Bacteria</taxon>
        <taxon>Candidatus Zambryskiibacteriota</taxon>
    </lineage>
</organism>
<accession>A0A1G2T848</accession>
<gene>
    <name evidence="2" type="ORF">A2W58_02395</name>
</gene>
<sequence>MTTIVNNPGASGSGDSGAGLIIGVIIAIVLIVLFFVYALPAIRERNNGTTNINIEVPKLDTTSNSPSN</sequence>
<protein>
    <submittedName>
        <fullName evidence="2">Uncharacterized protein</fullName>
    </submittedName>
</protein>
<keyword evidence="1" id="KW-1133">Transmembrane helix</keyword>
<feature type="transmembrane region" description="Helical" evidence="1">
    <location>
        <begin position="20"/>
        <end position="39"/>
    </location>
</feature>
<evidence type="ECO:0000313" key="2">
    <source>
        <dbReference type="EMBL" id="OHA93457.1"/>
    </source>
</evidence>
<proteinExistence type="predicted"/>